<dbReference type="FunFam" id="2.60.40.10:FF:000142">
    <property type="entry name" value="V-set domain-containing T-cell activation inhibitor 1"/>
    <property type="match status" value="1"/>
</dbReference>
<dbReference type="SUPFAM" id="SSF48726">
    <property type="entry name" value="Immunoglobulin"/>
    <property type="match status" value="1"/>
</dbReference>
<name>A0ABD0RLF5_CIRMR</name>
<dbReference type="InterPro" id="IPR036179">
    <property type="entry name" value="Ig-like_dom_sf"/>
</dbReference>
<dbReference type="GO" id="GO:0050863">
    <property type="term" value="P:regulation of T cell activation"/>
    <property type="evidence" value="ECO:0007669"/>
    <property type="project" value="UniProtKB-ARBA"/>
</dbReference>
<evidence type="ECO:0000256" key="5">
    <source>
        <dbReference type="ARBA" id="ARBA00022989"/>
    </source>
</evidence>
<keyword evidence="8" id="KW-0675">Receptor</keyword>
<evidence type="ECO:0000256" key="1">
    <source>
        <dbReference type="ARBA" id="ARBA00004251"/>
    </source>
</evidence>
<keyword evidence="13" id="KW-1185">Reference proteome</keyword>
<feature type="domain" description="Ig-like" evidence="11">
    <location>
        <begin position="1"/>
        <end position="78"/>
    </location>
</feature>
<dbReference type="InterPro" id="IPR013106">
    <property type="entry name" value="Ig_V-set"/>
</dbReference>
<keyword evidence="3" id="KW-0812">Transmembrane</keyword>
<dbReference type="Gene3D" id="2.60.40.10">
    <property type="entry name" value="Immunoglobulins"/>
    <property type="match status" value="1"/>
</dbReference>
<dbReference type="InterPro" id="IPR013783">
    <property type="entry name" value="Ig-like_fold"/>
</dbReference>
<dbReference type="InterPro" id="IPR051713">
    <property type="entry name" value="T-cell_Activation_Regulation"/>
</dbReference>
<keyword evidence="9" id="KW-0325">Glycoprotein</keyword>
<dbReference type="GO" id="GO:1903037">
    <property type="term" value="P:regulation of leukocyte cell-cell adhesion"/>
    <property type="evidence" value="ECO:0007669"/>
    <property type="project" value="UniProtKB-ARBA"/>
</dbReference>
<dbReference type="PROSITE" id="PS50835">
    <property type="entry name" value="IG_LIKE"/>
    <property type="match status" value="1"/>
</dbReference>
<keyword evidence="5" id="KW-1133">Transmembrane helix</keyword>
<evidence type="ECO:0000256" key="2">
    <source>
        <dbReference type="ARBA" id="ARBA00022475"/>
    </source>
</evidence>
<keyword evidence="6" id="KW-0472">Membrane</keyword>
<evidence type="ECO:0000256" key="6">
    <source>
        <dbReference type="ARBA" id="ARBA00023136"/>
    </source>
</evidence>
<evidence type="ECO:0000256" key="10">
    <source>
        <dbReference type="ARBA" id="ARBA00023319"/>
    </source>
</evidence>
<gene>
    <name evidence="12" type="ORF">M9458_007913</name>
</gene>
<sequence length="88" mass="10404">MEGLKVEWRKKDLEHLVHLYEDGESQAEAQQQNYQDRAHIFTDQIQHGNFSLRLDNLRAEDEGEYECTVYSQQESVFSAETILEMKLL</sequence>
<dbReference type="InterPro" id="IPR007110">
    <property type="entry name" value="Ig-like_dom"/>
</dbReference>
<accession>A0ABD0RLF5</accession>
<dbReference type="AlphaFoldDB" id="A0ABD0RLF5"/>
<keyword evidence="7" id="KW-1015">Disulfide bond</keyword>
<evidence type="ECO:0000256" key="3">
    <source>
        <dbReference type="ARBA" id="ARBA00022692"/>
    </source>
</evidence>
<protein>
    <recommendedName>
        <fullName evidence="11">Ig-like domain-containing protein</fullName>
    </recommendedName>
</protein>
<dbReference type="PANTHER" id="PTHR25466">
    <property type="entry name" value="T-LYMPHOCYTE ACTIVATION ANTIGEN"/>
    <property type="match status" value="1"/>
</dbReference>
<dbReference type="PANTHER" id="PTHR25466:SF14">
    <property type="entry name" value="BUTYROPHILIN SUBFAMILY 2 MEMBER A2-LIKE-RELATED"/>
    <property type="match status" value="1"/>
</dbReference>
<evidence type="ECO:0000313" key="12">
    <source>
        <dbReference type="EMBL" id="KAL0199373.1"/>
    </source>
</evidence>
<dbReference type="GO" id="GO:0005886">
    <property type="term" value="C:plasma membrane"/>
    <property type="evidence" value="ECO:0007669"/>
    <property type="project" value="UniProtKB-SubCell"/>
</dbReference>
<dbReference type="EMBL" id="JAMKFB020000003">
    <property type="protein sequence ID" value="KAL0199373.1"/>
    <property type="molecule type" value="Genomic_DNA"/>
</dbReference>
<reference evidence="12 13" key="1">
    <citation type="submission" date="2024-05" db="EMBL/GenBank/DDBJ databases">
        <title>Genome sequencing and assembly of Indian major carp, Cirrhinus mrigala (Hamilton, 1822).</title>
        <authorList>
            <person name="Mohindra V."/>
            <person name="Chowdhury L.M."/>
            <person name="Lal K."/>
            <person name="Jena J.K."/>
        </authorList>
    </citation>
    <scope>NUCLEOTIDE SEQUENCE [LARGE SCALE GENOMIC DNA]</scope>
    <source>
        <strain evidence="12">CM1030</strain>
        <tissue evidence="12">Blood</tissue>
    </source>
</reference>
<feature type="non-terminal residue" evidence="12">
    <location>
        <position position="88"/>
    </location>
</feature>
<comment type="subcellular location">
    <subcellularLocation>
        <location evidence="1">Cell membrane</location>
        <topology evidence="1">Single-pass type I membrane protein</topology>
    </subcellularLocation>
</comment>
<comment type="caution">
    <text evidence="12">The sequence shown here is derived from an EMBL/GenBank/DDBJ whole genome shotgun (WGS) entry which is preliminary data.</text>
</comment>
<keyword evidence="2" id="KW-1003">Cell membrane</keyword>
<dbReference type="Pfam" id="PF07686">
    <property type="entry name" value="V-set"/>
    <property type="match status" value="1"/>
</dbReference>
<evidence type="ECO:0000256" key="8">
    <source>
        <dbReference type="ARBA" id="ARBA00023170"/>
    </source>
</evidence>
<evidence type="ECO:0000256" key="9">
    <source>
        <dbReference type="ARBA" id="ARBA00023180"/>
    </source>
</evidence>
<evidence type="ECO:0000256" key="4">
    <source>
        <dbReference type="ARBA" id="ARBA00022729"/>
    </source>
</evidence>
<keyword evidence="4" id="KW-0732">Signal</keyword>
<proteinExistence type="predicted"/>
<evidence type="ECO:0000256" key="7">
    <source>
        <dbReference type="ARBA" id="ARBA00023157"/>
    </source>
</evidence>
<keyword evidence="10" id="KW-0393">Immunoglobulin domain</keyword>
<evidence type="ECO:0000313" key="13">
    <source>
        <dbReference type="Proteomes" id="UP001529510"/>
    </source>
</evidence>
<dbReference type="Proteomes" id="UP001529510">
    <property type="component" value="Unassembled WGS sequence"/>
</dbReference>
<evidence type="ECO:0000259" key="11">
    <source>
        <dbReference type="PROSITE" id="PS50835"/>
    </source>
</evidence>
<organism evidence="12 13">
    <name type="scientific">Cirrhinus mrigala</name>
    <name type="common">Mrigala</name>
    <dbReference type="NCBI Taxonomy" id="683832"/>
    <lineage>
        <taxon>Eukaryota</taxon>
        <taxon>Metazoa</taxon>
        <taxon>Chordata</taxon>
        <taxon>Craniata</taxon>
        <taxon>Vertebrata</taxon>
        <taxon>Euteleostomi</taxon>
        <taxon>Actinopterygii</taxon>
        <taxon>Neopterygii</taxon>
        <taxon>Teleostei</taxon>
        <taxon>Ostariophysi</taxon>
        <taxon>Cypriniformes</taxon>
        <taxon>Cyprinidae</taxon>
        <taxon>Labeoninae</taxon>
        <taxon>Labeonini</taxon>
        <taxon>Cirrhinus</taxon>
    </lineage>
</organism>